<protein>
    <recommendedName>
        <fullName evidence="2">histidine kinase</fullName>
        <ecNumber evidence="2">2.7.13.3</ecNumber>
    </recommendedName>
</protein>
<dbReference type="SMART" id="SM00448">
    <property type="entry name" value="REC"/>
    <property type="match status" value="1"/>
</dbReference>
<evidence type="ECO:0000256" key="5">
    <source>
        <dbReference type="PROSITE-ProRule" id="PRU00169"/>
    </source>
</evidence>
<dbReference type="InterPro" id="IPR036097">
    <property type="entry name" value="HisK_dim/P_sf"/>
</dbReference>
<sequence>MAELIRAFDWSATGLGPIVLWPLSLKAVVDVMLRSSVPMAILWGKDGILIFNDAYSTFSGAHYRHKLGRKVVDAWPEAAAFNANVVSTVLAGDTLSYRDIEFTLQRGGIPEPVWMDLDYSPIVGAGGDPAGVMAIVRETTEKILAARQVINVQQRQHQMLQQMPGFVAVLQGPEFIYEYVNDAYIRISQRTDFVGRRFRDVFPDVAEQGFYEMLDRVYASGKGVVTRNMPMRLRGSDEEQFIDFVFEPIRDGSGAVSGLFIGGYEVTEAYRATQALKASEERLLDLNANLERKVSERTQARSVSWQVSPDLMGALNADGYFITSNPAWQTMLGWTEEDLAEHTLFDLIHPDDIAATMQAFKGNLQGSPSIRFPNRYRCKHGGYRWISWIGVPEDGMIYCTGRDITEEKLAAAERDQLWTLSEDLLARADYDGNLTAVNPAWTRLLGWSETKLLTDRYAEIIHPDNLQMVIEQLELMGQTGQPTRFENSILAADGEWRPIDWTVSPEPGGTHFIAIGRDLTEHKNREKELVRAQDALRQAHKMEAVGQLTGGIAHDFNNLLAAISGSLELLEMRINQGKFEGTERYINAAQGASRRAAALTQRLLAFSRRQTLDPRPTDCNRLVQGMEELIRRSVGPEVDLQFVSEPQLWTTLVDASQLENALLNLCINGRDAMAPQGGALVIETANRWLNQRDAAVFDLPSGAYVFLSVTDHGIGMTPEIVDKAFDPFFTTKPLGQGTGLGLSMIHGFVRQSGGQVWIHSEPQKGTTVCLHLPRSTATASAADPKPALPGGGSGQGETVLVIDDEAAVRMLMVEVLEDAGYQTLAAEDGPAGLEIVRSAARIDLLVTDVGLPRGMNGRQVADAARALRPELKVLFVTGYAEKSAMSQVQLNDSLQVLIKPFPMAALSGKVRDMIGQRSDR</sequence>
<dbReference type="Pfam" id="PF08448">
    <property type="entry name" value="PAS_4"/>
    <property type="match status" value="1"/>
</dbReference>
<keyword evidence="4" id="KW-0808">Transferase</keyword>
<dbReference type="Pfam" id="PF08447">
    <property type="entry name" value="PAS_3"/>
    <property type="match status" value="2"/>
</dbReference>
<dbReference type="PANTHER" id="PTHR43065:SF42">
    <property type="entry name" value="TWO-COMPONENT SENSOR PPRA"/>
    <property type="match status" value="1"/>
</dbReference>
<dbReference type="EMBL" id="QOVF01000001">
    <property type="protein sequence ID" value="KAA0697010.1"/>
    <property type="molecule type" value="Genomic_DNA"/>
</dbReference>
<evidence type="ECO:0000256" key="2">
    <source>
        <dbReference type="ARBA" id="ARBA00012438"/>
    </source>
</evidence>
<dbReference type="PRINTS" id="PR00344">
    <property type="entry name" value="BCTRLSENSOR"/>
</dbReference>
<gene>
    <name evidence="9" type="ORF">DT594_02605</name>
</gene>
<dbReference type="InterPro" id="IPR035965">
    <property type="entry name" value="PAS-like_dom_sf"/>
</dbReference>
<dbReference type="PANTHER" id="PTHR43065">
    <property type="entry name" value="SENSOR HISTIDINE KINASE"/>
    <property type="match status" value="1"/>
</dbReference>
<feature type="domain" description="PAS" evidence="8">
    <location>
        <begin position="314"/>
        <end position="367"/>
    </location>
</feature>
<dbReference type="CDD" id="cd00130">
    <property type="entry name" value="PAS"/>
    <property type="match status" value="2"/>
</dbReference>
<dbReference type="SMART" id="SM00086">
    <property type="entry name" value="PAC"/>
    <property type="match status" value="3"/>
</dbReference>
<comment type="catalytic activity">
    <reaction evidence="1">
        <text>ATP + protein L-histidine = ADP + protein N-phospho-L-histidine.</text>
        <dbReference type="EC" id="2.7.13.3"/>
    </reaction>
</comment>
<dbReference type="AlphaFoldDB" id="A0A7V7GX51"/>
<evidence type="ECO:0000256" key="3">
    <source>
        <dbReference type="ARBA" id="ARBA00022553"/>
    </source>
</evidence>
<dbReference type="Gene3D" id="3.40.50.2300">
    <property type="match status" value="1"/>
</dbReference>
<dbReference type="CDD" id="cd18161">
    <property type="entry name" value="REC_hyHK_blue-like"/>
    <property type="match status" value="1"/>
</dbReference>
<dbReference type="InterPro" id="IPR013655">
    <property type="entry name" value="PAS_fold_3"/>
</dbReference>
<dbReference type="Gene3D" id="1.10.287.130">
    <property type="match status" value="1"/>
</dbReference>
<dbReference type="SUPFAM" id="SSF55874">
    <property type="entry name" value="ATPase domain of HSP90 chaperone/DNA topoisomerase II/histidine kinase"/>
    <property type="match status" value="1"/>
</dbReference>
<dbReference type="Gene3D" id="3.30.565.10">
    <property type="entry name" value="Histidine kinase-like ATPase, C-terminal domain"/>
    <property type="match status" value="1"/>
</dbReference>
<dbReference type="GO" id="GO:0000155">
    <property type="term" value="F:phosphorelay sensor kinase activity"/>
    <property type="evidence" value="ECO:0007669"/>
    <property type="project" value="InterPro"/>
</dbReference>
<keyword evidence="3 5" id="KW-0597">Phosphoprotein</keyword>
<dbReference type="InterPro" id="IPR000014">
    <property type="entry name" value="PAS"/>
</dbReference>
<accession>A0A7V7GX51</accession>
<evidence type="ECO:0000259" key="8">
    <source>
        <dbReference type="PROSITE" id="PS50112"/>
    </source>
</evidence>
<proteinExistence type="predicted"/>
<dbReference type="SMART" id="SM00091">
    <property type="entry name" value="PAS"/>
    <property type="match status" value="3"/>
</dbReference>
<dbReference type="InterPro" id="IPR004358">
    <property type="entry name" value="Sig_transdc_His_kin-like_C"/>
</dbReference>
<dbReference type="Pfam" id="PF00512">
    <property type="entry name" value="HisKA"/>
    <property type="match status" value="1"/>
</dbReference>
<dbReference type="SMART" id="SM00388">
    <property type="entry name" value="HisKA"/>
    <property type="match status" value="1"/>
</dbReference>
<feature type="domain" description="Histidine kinase" evidence="6">
    <location>
        <begin position="551"/>
        <end position="776"/>
    </location>
</feature>
<dbReference type="NCBIfam" id="TIGR00229">
    <property type="entry name" value="sensory_box"/>
    <property type="match status" value="2"/>
</dbReference>
<dbReference type="OrthoDB" id="9770473at2"/>
<evidence type="ECO:0000313" key="9">
    <source>
        <dbReference type="EMBL" id="KAA0697010.1"/>
    </source>
</evidence>
<dbReference type="Pfam" id="PF02518">
    <property type="entry name" value="HATPase_c"/>
    <property type="match status" value="1"/>
</dbReference>
<dbReference type="InterPro" id="IPR001610">
    <property type="entry name" value="PAC"/>
</dbReference>
<evidence type="ECO:0000256" key="4">
    <source>
        <dbReference type="ARBA" id="ARBA00022777"/>
    </source>
</evidence>
<dbReference type="InterPro" id="IPR011006">
    <property type="entry name" value="CheY-like_superfamily"/>
</dbReference>
<dbReference type="Gene3D" id="3.30.450.20">
    <property type="entry name" value="PAS domain"/>
    <property type="match status" value="4"/>
</dbReference>
<evidence type="ECO:0000259" key="6">
    <source>
        <dbReference type="PROSITE" id="PS50109"/>
    </source>
</evidence>
<dbReference type="InterPro" id="IPR003661">
    <property type="entry name" value="HisK_dim/P_dom"/>
</dbReference>
<dbReference type="Pfam" id="PF00072">
    <property type="entry name" value="Response_reg"/>
    <property type="match status" value="1"/>
</dbReference>
<evidence type="ECO:0000259" key="7">
    <source>
        <dbReference type="PROSITE" id="PS50110"/>
    </source>
</evidence>
<organism evidence="9 10">
    <name type="scientific">Halopseudomonas laoshanensis</name>
    <dbReference type="NCBI Taxonomy" id="2268758"/>
    <lineage>
        <taxon>Bacteria</taxon>
        <taxon>Pseudomonadati</taxon>
        <taxon>Pseudomonadota</taxon>
        <taxon>Gammaproteobacteria</taxon>
        <taxon>Pseudomonadales</taxon>
        <taxon>Pseudomonadaceae</taxon>
        <taxon>Halopseudomonas</taxon>
    </lineage>
</organism>
<dbReference type="InterPro" id="IPR036890">
    <property type="entry name" value="HATPase_C_sf"/>
</dbReference>
<feature type="modified residue" description="4-aspartylphosphate" evidence="5">
    <location>
        <position position="848"/>
    </location>
</feature>
<evidence type="ECO:0000256" key="1">
    <source>
        <dbReference type="ARBA" id="ARBA00000085"/>
    </source>
</evidence>
<dbReference type="InterPro" id="IPR005467">
    <property type="entry name" value="His_kinase_dom"/>
</dbReference>
<evidence type="ECO:0000313" key="10">
    <source>
        <dbReference type="Proteomes" id="UP000463138"/>
    </source>
</evidence>
<dbReference type="InterPro" id="IPR001789">
    <property type="entry name" value="Sig_transdc_resp-reg_receiver"/>
</dbReference>
<dbReference type="CDD" id="cd00082">
    <property type="entry name" value="HisKA"/>
    <property type="match status" value="1"/>
</dbReference>
<feature type="domain" description="Response regulatory" evidence="7">
    <location>
        <begin position="798"/>
        <end position="914"/>
    </location>
</feature>
<dbReference type="SUPFAM" id="SSF55785">
    <property type="entry name" value="PYP-like sensor domain (PAS domain)"/>
    <property type="match status" value="4"/>
</dbReference>
<feature type="domain" description="PAS" evidence="8">
    <location>
        <begin position="429"/>
        <end position="480"/>
    </location>
</feature>
<dbReference type="InterPro" id="IPR003594">
    <property type="entry name" value="HATPase_dom"/>
</dbReference>
<dbReference type="PROSITE" id="PS50109">
    <property type="entry name" value="HIS_KIN"/>
    <property type="match status" value="1"/>
</dbReference>
<dbReference type="SMART" id="SM00387">
    <property type="entry name" value="HATPase_c"/>
    <property type="match status" value="1"/>
</dbReference>
<dbReference type="PROSITE" id="PS50110">
    <property type="entry name" value="RESPONSE_REGULATORY"/>
    <property type="match status" value="1"/>
</dbReference>
<keyword evidence="10" id="KW-1185">Reference proteome</keyword>
<dbReference type="EC" id="2.7.13.3" evidence="2"/>
<dbReference type="PROSITE" id="PS50112">
    <property type="entry name" value="PAS"/>
    <property type="match status" value="2"/>
</dbReference>
<dbReference type="Proteomes" id="UP000463138">
    <property type="component" value="Unassembled WGS sequence"/>
</dbReference>
<name>A0A7V7GX51_9GAMM</name>
<reference evidence="9 10" key="1">
    <citation type="submission" date="2018-07" db="EMBL/GenBank/DDBJ databases">
        <title>Pseudomonas laoshanensis sp. nov., isolated from soil.</title>
        <authorList>
            <person name="Sun J."/>
            <person name="Yu L."/>
            <person name="Wang M."/>
            <person name="Zhang C."/>
        </authorList>
    </citation>
    <scope>NUCLEOTIDE SEQUENCE [LARGE SCALE GENOMIC DNA]</scope>
    <source>
        <strain evidence="9 10">Y22</strain>
    </source>
</reference>
<keyword evidence="4" id="KW-0418">Kinase</keyword>
<dbReference type="SUPFAM" id="SSF52172">
    <property type="entry name" value="CheY-like"/>
    <property type="match status" value="1"/>
</dbReference>
<dbReference type="SUPFAM" id="SSF47384">
    <property type="entry name" value="Homodimeric domain of signal transducing histidine kinase"/>
    <property type="match status" value="1"/>
</dbReference>
<comment type="caution">
    <text evidence="9">The sequence shown here is derived from an EMBL/GenBank/DDBJ whole genome shotgun (WGS) entry which is preliminary data.</text>
</comment>
<dbReference type="InterPro" id="IPR013656">
    <property type="entry name" value="PAS_4"/>
</dbReference>